<name>A0A7W9L782_BREVE</name>
<dbReference type="AlphaFoldDB" id="A0A7W9L782"/>
<keyword evidence="7" id="KW-0742">SOS response</keyword>
<dbReference type="Gene3D" id="3.30.70.270">
    <property type="match status" value="1"/>
</dbReference>
<dbReference type="GO" id="GO:0006281">
    <property type="term" value="P:DNA repair"/>
    <property type="evidence" value="ECO:0007669"/>
    <property type="project" value="UniProtKB-KW"/>
</dbReference>
<evidence type="ECO:0000256" key="2">
    <source>
        <dbReference type="ARBA" id="ARBA00011245"/>
    </source>
</evidence>
<accession>A0A7W9L782</accession>
<dbReference type="Gene3D" id="1.10.150.20">
    <property type="entry name" value="5' to 3' exonuclease, C-terminal subdomain"/>
    <property type="match status" value="1"/>
</dbReference>
<dbReference type="GO" id="GO:0009432">
    <property type="term" value="P:SOS response"/>
    <property type="evidence" value="ECO:0007669"/>
    <property type="project" value="UniProtKB-KW"/>
</dbReference>
<dbReference type="Pfam" id="PF00817">
    <property type="entry name" value="IMS"/>
    <property type="match status" value="1"/>
</dbReference>
<evidence type="ECO:0000256" key="9">
    <source>
        <dbReference type="ARBA" id="ARBA00049244"/>
    </source>
</evidence>
<dbReference type="InterPro" id="IPR043502">
    <property type="entry name" value="DNA/RNA_pol_sf"/>
</dbReference>
<dbReference type="CDD" id="cd01700">
    <property type="entry name" value="PolY_Pol_V_umuC"/>
    <property type="match status" value="1"/>
</dbReference>
<comment type="caution">
    <text evidence="11">The sequence shown here is derived from an EMBL/GenBank/DDBJ whole genome shotgun (WGS) entry which is preliminary data.</text>
</comment>
<evidence type="ECO:0000256" key="5">
    <source>
        <dbReference type="ARBA" id="ARBA00023199"/>
    </source>
</evidence>
<comment type="similarity">
    <text evidence="1">Belongs to the DNA polymerase type-Y family.</text>
</comment>
<dbReference type="Pfam" id="PF11799">
    <property type="entry name" value="IMS_C"/>
    <property type="match status" value="1"/>
</dbReference>
<dbReference type="GO" id="GO:0003887">
    <property type="term" value="F:DNA-directed DNA polymerase activity"/>
    <property type="evidence" value="ECO:0007669"/>
    <property type="project" value="TreeGrafter"/>
</dbReference>
<dbReference type="PANTHER" id="PTHR11076:SF34">
    <property type="entry name" value="PROTEIN UMUC"/>
    <property type="match status" value="1"/>
</dbReference>
<dbReference type="InterPro" id="IPR017961">
    <property type="entry name" value="DNA_pol_Y-fam_little_finger"/>
</dbReference>
<evidence type="ECO:0000256" key="7">
    <source>
        <dbReference type="ARBA" id="ARBA00023236"/>
    </source>
</evidence>
<evidence type="ECO:0000259" key="10">
    <source>
        <dbReference type="PROSITE" id="PS50173"/>
    </source>
</evidence>
<gene>
    <name evidence="11" type="ORF">HNP47_003211</name>
</gene>
<feature type="domain" description="UmuC" evidence="10">
    <location>
        <begin position="2"/>
        <end position="181"/>
    </location>
</feature>
<dbReference type="InterPro" id="IPR001126">
    <property type="entry name" value="UmuC"/>
</dbReference>
<sequence length="413" mass="45644">MFGLIDGNNFYVSCERAFDPTLIGKPVIVLSNNDGCAIARSAEAKALGVKMGEVWHLSKRKPEFRGVVAKSSNYALYGDMSRRVFEVLSESFQRVEPYSIDEMFLDLTQFARVDYCRRVRDRVRQITKIPTCIGIGPTKTLAKLANKHAKGGPTGVSDFSDIDARRKAFAQMPISEIWGVGGASQTKLNNQGIFTVEQFAALPSASVRKLMTVTGQRTHAELNGVSCMPLTLAPDQKQTVAVTRMFGRLVETWEDMREALAAHASRAAEKCRKHGLAATAMQVFFHTNPHAKDPFFNAQRSFDIEATNDSFSLIRQAVRAGQSMWKPGLSYAKCGVILLDLHAVADAPRDLLPTVDPIKSEKLMTALDAVNGRFGRGTLRPGGIRPMTPWSTRANNRSPRYTTRISDLMEVQA</sequence>
<dbReference type="GO" id="GO:0042276">
    <property type="term" value="P:error-prone translesion synthesis"/>
    <property type="evidence" value="ECO:0007669"/>
    <property type="project" value="TreeGrafter"/>
</dbReference>
<keyword evidence="6" id="KW-0234">DNA repair</keyword>
<evidence type="ECO:0000313" key="12">
    <source>
        <dbReference type="Proteomes" id="UP000556201"/>
    </source>
</evidence>
<comment type="function">
    <text evidence="8">Poorly processive, error-prone DNA polymerase involved in untargeted mutagenesis. Copies undamaged DNA at stalled replication forks, which arise in vivo from mismatched or misaligned primer ends. These misaligned primers can be extended by PolIV. Exhibits no 3'-5' exonuclease (proofreading) activity. May be involved in translesional synthesis, in conjunction with the beta clamp from PolIII.</text>
</comment>
<proteinExistence type="inferred from homology"/>
<keyword evidence="4" id="KW-0227">DNA damage</keyword>
<comment type="catalytic activity">
    <reaction evidence="9">
        <text>DNA(n) + a 2'-deoxyribonucleoside 5'-triphosphate = DNA(n+1) + diphosphate</text>
        <dbReference type="Rhea" id="RHEA:22508"/>
        <dbReference type="Rhea" id="RHEA-COMP:17339"/>
        <dbReference type="Rhea" id="RHEA-COMP:17340"/>
        <dbReference type="ChEBI" id="CHEBI:33019"/>
        <dbReference type="ChEBI" id="CHEBI:61560"/>
        <dbReference type="ChEBI" id="CHEBI:173112"/>
        <dbReference type="EC" id="2.7.7.7"/>
    </reaction>
</comment>
<dbReference type="Proteomes" id="UP000556201">
    <property type="component" value="Unassembled WGS sequence"/>
</dbReference>
<evidence type="ECO:0000256" key="6">
    <source>
        <dbReference type="ARBA" id="ARBA00023204"/>
    </source>
</evidence>
<dbReference type="PANTHER" id="PTHR11076">
    <property type="entry name" value="DNA REPAIR POLYMERASE UMUC / TRANSFERASE FAMILY MEMBER"/>
    <property type="match status" value="1"/>
</dbReference>
<evidence type="ECO:0000256" key="4">
    <source>
        <dbReference type="ARBA" id="ARBA00022763"/>
    </source>
</evidence>
<dbReference type="InterPro" id="IPR025188">
    <property type="entry name" value="DUF4113"/>
</dbReference>
<dbReference type="EC" id="2.7.7.7" evidence="3"/>
<dbReference type="GO" id="GO:0005829">
    <property type="term" value="C:cytosol"/>
    <property type="evidence" value="ECO:0007669"/>
    <property type="project" value="TreeGrafter"/>
</dbReference>
<dbReference type="GO" id="GO:0003684">
    <property type="term" value="F:damaged DNA binding"/>
    <property type="evidence" value="ECO:0007669"/>
    <property type="project" value="InterPro"/>
</dbReference>
<comment type="subunit">
    <text evidence="2">Monomer.</text>
</comment>
<keyword evidence="5" id="KW-0741">SOS mutagenesis</keyword>
<protein>
    <recommendedName>
        <fullName evidence="3">DNA-directed DNA polymerase</fullName>
        <ecNumber evidence="3">2.7.7.7</ecNumber>
    </recommendedName>
</protein>
<dbReference type="RefSeq" id="WP_184280328.1">
    <property type="nucleotide sequence ID" value="NZ_JACHLJ010000008.1"/>
</dbReference>
<dbReference type="Pfam" id="PF13438">
    <property type="entry name" value="DUF4113"/>
    <property type="match status" value="1"/>
</dbReference>
<evidence type="ECO:0000256" key="3">
    <source>
        <dbReference type="ARBA" id="ARBA00012417"/>
    </source>
</evidence>
<dbReference type="InterPro" id="IPR050116">
    <property type="entry name" value="DNA_polymerase-Y"/>
</dbReference>
<reference evidence="11 12" key="1">
    <citation type="submission" date="2020-08" db="EMBL/GenBank/DDBJ databases">
        <title>Functional genomics of gut bacteria from endangered species of beetles.</title>
        <authorList>
            <person name="Carlos-Shanley C."/>
        </authorList>
    </citation>
    <scope>NUCLEOTIDE SEQUENCE [LARGE SCALE GENOMIC DNA]</scope>
    <source>
        <strain evidence="11 12">S00192</strain>
    </source>
</reference>
<evidence type="ECO:0000313" key="11">
    <source>
        <dbReference type="EMBL" id="MBB5773186.1"/>
    </source>
</evidence>
<dbReference type="PROSITE" id="PS50173">
    <property type="entry name" value="UMUC"/>
    <property type="match status" value="1"/>
</dbReference>
<evidence type="ECO:0000256" key="8">
    <source>
        <dbReference type="ARBA" id="ARBA00025589"/>
    </source>
</evidence>
<dbReference type="SUPFAM" id="SSF56672">
    <property type="entry name" value="DNA/RNA polymerases"/>
    <property type="match status" value="1"/>
</dbReference>
<dbReference type="Gene3D" id="3.40.1170.60">
    <property type="match status" value="1"/>
</dbReference>
<dbReference type="EMBL" id="JACHLJ010000008">
    <property type="protein sequence ID" value="MBB5773186.1"/>
    <property type="molecule type" value="Genomic_DNA"/>
</dbReference>
<evidence type="ECO:0000256" key="1">
    <source>
        <dbReference type="ARBA" id="ARBA00010945"/>
    </source>
</evidence>
<organism evidence="11 12">
    <name type="scientific">Brevundimonas vesicularis</name>
    <name type="common">Pseudomonas vesicularis</name>
    <dbReference type="NCBI Taxonomy" id="41276"/>
    <lineage>
        <taxon>Bacteria</taxon>
        <taxon>Pseudomonadati</taxon>
        <taxon>Pseudomonadota</taxon>
        <taxon>Alphaproteobacteria</taxon>
        <taxon>Caulobacterales</taxon>
        <taxon>Caulobacteraceae</taxon>
        <taxon>Brevundimonas</taxon>
    </lineage>
</organism>
<dbReference type="InterPro" id="IPR043128">
    <property type="entry name" value="Rev_trsase/Diguanyl_cyclase"/>
</dbReference>